<accession>A0ACC1MXB0</accession>
<proteinExistence type="predicted"/>
<dbReference type="Proteomes" id="UP001143856">
    <property type="component" value="Unassembled WGS sequence"/>
</dbReference>
<comment type="caution">
    <text evidence="1">The sequence shown here is derived from an EMBL/GenBank/DDBJ whole genome shotgun (WGS) entry which is preliminary data.</text>
</comment>
<evidence type="ECO:0000313" key="1">
    <source>
        <dbReference type="EMBL" id="KAJ2970884.1"/>
    </source>
</evidence>
<evidence type="ECO:0000313" key="2">
    <source>
        <dbReference type="Proteomes" id="UP001143856"/>
    </source>
</evidence>
<name>A0ACC1MXB0_9PEZI</name>
<gene>
    <name evidence="1" type="ORF">NUW58_g9567</name>
</gene>
<dbReference type="EMBL" id="JAPDGR010003538">
    <property type="protein sequence ID" value="KAJ2970884.1"/>
    <property type="molecule type" value="Genomic_DNA"/>
</dbReference>
<reference evidence="1" key="1">
    <citation type="submission" date="2022-10" db="EMBL/GenBank/DDBJ databases">
        <title>Genome Sequence of Xylaria curta.</title>
        <authorList>
            <person name="Buettner E."/>
        </authorList>
    </citation>
    <scope>NUCLEOTIDE SEQUENCE</scope>
    <source>
        <strain evidence="1">Babe10</strain>
    </source>
</reference>
<keyword evidence="2" id="KW-1185">Reference proteome</keyword>
<organism evidence="1 2">
    <name type="scientific">Xylaria curta</name>
    <dbReference type="NCBI Taxonomy" id="42375"/>
    <lineage>
        <taxon>Eukaryota</taxon>
        <taxon>Fungi</taxon>
        <taxon>Dikarya</taxon>
        <taxon>Ascomycota</taxon>
        <taxon>Pezizomycotina</taxon>
        <taxon>Sordariomycetes</taxon>
        <taxon>Xylariomycetidae</taxon>
        <taxon>Xylariales</taxon>
        <taxon>Xylariaceae</taxon>
        <taxon>Xylaria</taxon>
    </lineage>
</organism>
<protein>
    <submittedName>
        <fullName evidence="1">Uncharacterized protein</fullName>
    </submittedName>
</protein>
<sequence length="156" mass="17453">MRREQRQVKGIVEAGQERVCRSEDLVSLGGVGSVLQGHDERYLVSRLATALEPEQWLIDESCFNYPPSENQTVRFPSLCWPPHDCLIYTVYDSWRFTLTWTLILFTAFHLSATAIALLMQVGKSRSIWKYLVAVPVVYAVVAGTEALVAGSVTGSM</sequence>